<organism evidence="12 13">
    <name type="scientific">Acipenser oxyrinchus oxyrinchus</name>
    <dbReference type="NCBI Taxonomy" id="40147"/>
    <lineage>
        <taxon>Eukaryota</taxon>
        <taxon>Metazoa</taxon>
        <taxon>Chordata</taxon>
        <taxon>Craniata</taxon>
        <taxon>Vertebrata</taxon>
        <taxon>Euteleostomi</taxon>
        <taxon>Actinopterygii</taxon>
        <taxon>Chondrostei</taxon>
        <taxon>Acipenseriformes</taxon>
        <taxon>Acipenseridae</taxon>
        <taxon>Acipenser</taxon>
    </lineage>
</organism>
<feature type="domain" description="MHD1" evidence="10">
    <location>
        <begin position="584"/>
        <end position="707"/>
    </location>
</feature>
<evidence type="ECO:0000256" key="8">
    <source>
        <dbReference type="SAM" id="MobiDB-lite"/>
    </source>
</evidence>
<dbReference type="CDD" id="cd08676">
    <property type="entry name" value="C2A_Munc13-like"/>
    <property type="match status" value="1"/>
</dbReference>
<evidence type="ECO:0000256" key="5">
    <source>
        <dbReference type="ARBA" id="ARBA00022483"/>
    </source>
</evidence>
<keyword evidence="6" id="KW-0963">Cytoplasm</keyword>
<dbReference type="InterPro" id="IPR014770">
    <property type="entry name" value="Munc13_1"/>
</dbReference>
<sequence length="1112" mass="127859">MMDPSHNGAMLEGESQPHRDSEMNPTASITHGQQGSPAPMRKLGTTRKPRDRKVFNLKDEDPEDTKRRVKELELKPLYKEMLYTILHRLGKPSPEHISDNKELFQYVQKAFSMSQAEHQELLLKVQGLEPPTSCLMVTVKEAKGILGKDVSGFSDPYCMLAIVHPSDSPFEKSSKGHGPLFRKPKKAVVKNTISEDFIQRSSVKKQTLNPIWDETFVLEFEDNVGAEFHMDMWDMDEIETLGHKLGEITDLHSLKRIFKDAKKGQGQDDFLGNVVIKLEDLHCTEDEWYILEPQDRDALPDRGKCHLQFKFIHKERDTSLGTGQPAYTTYCGLLKQFVQYDISQHKEGSSAWKGELCAPAQTLLHLHATLNNLQPFLQDLGKWLAFSKLYQSLELDSNILLHQVTSIEYQWAMEKLPYQQKHELADSLQAFLLYGLSLVRRFRDVFPPKSAQRLQSLLRVLVQMCKMKAFRELNPKTIDFQHKVTEALQEGTKEWFKMKKELHQPMVKSMEESVRALACLVREVKDDLNVNKEVWTKVFSSTVRVDVFTVNYLEFDALLAVEVQETLPSSTETQLSQEVADILYPLYLSLQDVHKAKSFIQNKDKVLALTVFHVRFRDALPCWLQKAYSTALVRIQRAVQVDQLKRLIENSPLIKHSSSAVDLATCFAQIRETWNQLSWPDPEDAFMVMVKLTEDMCKITLIYCKMINQRAEELKSDNGDAANKLCVVVNNIEHLRSVLQKVPDQLDWAGLRQRTGHVIEEGQFRNTLYAQLQHAQGVLDRQICDAVLTLGHKLRADIENQILILADSHGPLPRPEDAVVSLMRFLEQELHYMNENLVQENFNSLLAPLWTHAIKILNRVSQQQVFSLEFYQRLQYALQCLEQCFHAEGNGLSLETLHAGEYKALKANLELTTLSNRELIQKYLDRKVTEQKRYSGEKYGAVTLIGSYKKEEQKLYIEVLNAVNLIPLDSNGASDPFVQLSLEPRYMFPEVETRNTKKKKAELNPLFEESFEFLVSPEQCCADGACLVLTVFDYDTLGTDDFEGEAFLSLKAIPGLRESQEPARTQQIRLPLMHPKPNEDNILKLLETRRSDREAQAFIKQRRQRERKSQEV</sequence>
<evidence type="ECO:0000256" key="6">
    <source>
        <dbReference type="ARBA" id="ARBA00022490"/>
    </source>
</evidence>
<evidence type="ECO:0000256" key="1">
    <source>
        <dbReference type="ARBA" id="ARBA00004172"/>
    </source>
</evidence>
<feature type="domain" description="C2" evidence="9">
    <location>
        <begin position="938"/>
        <end position="1063"/>
    </location>
</feature>
<feature type="compositionally biased region" description="Polar residues" evidence="8">
    <location>
        <begin position="23"/>
        <end position="36"/>
    </location>
</feature>
<comment type="subcellular location">
    <subcellularLocation>
        <location evidence="2">Cytoplasm</location>
    </subcellularLocation>
    <subcellularLocation>
        <location evidence="3">Late endosome</location>
    </subcellularLocation>
    <subcellularLocation>
        <location evidence="1">Recycling endosome</location>
    </subcellularLocation>
</comment>
<dbReference type="Gene3D" id="1.20.58.1100">
    <property type="match status" value="1"/>
</dbReference>
<dbReference type="Pfam" id="PF00168">
    <property type="entry name" value="C2"/>
    <property type="match status" value="3"/>
</dbReference>
<reference evidence="12" key="1">
    <citation type="submission" date="2022-02" db="EMBL/GenBank/DDBJ databases">
        <title>Atlantic sturgeon de novo genome assembly.</title>
        <authorList>
            <person name="Stock M."/>
            <person name="Klopp C."/>
            <person name="Guiguen Y."/>
            <person name="Cabau C."/>
            <person name="Parinello H."/>
            <person name="Santidrian Yebra-Pimentel E."/>
            <person name="Kuhl H."/>
            <person name="Dirks R.P."/>
            <person name="Guessner J."/>
            <person name="Wuertz S."/>
            <person name="Du K."/>
            <person name="Schartl M."/>
        </authorList>
    </citation>
    <scope>NUCLEOTIDE SEQUENCE</scope>
    <source>
        <strain evidence="12">STURGEONOMICS-FGT-2020</strain>
        <tissue evidence="12">Whole blood</tissue>
    </source>
</reference>
<dbReference type="InterPro" id="IPR052095">
    <property type="entry name" value="UNC-13_domain"/>
</dbReference>
<dbReference type="InterPro" id="IPR010439">
    <property type="entry name" value="MUN_dom"/>
</dbReference>
<dbReference type="PANTHER" id="PTHR45999">
    <property type="entry name" value="UNC-13-4A, ISOFORM B"/>
    <property type="match status" value="1"/>
</dbReference>
<dbReference type="EMBL" id="JAGXEW010000014">
    <property type="protein sequence ID" value="KAK1163860.1"/>
    <property type="molecule type" value="Genomic_DNA"/>
</dbReference>
<dbReference type="PROSITE" id="PS51258">
    <property type="entry name" value="MHD1"/>
    <property type="match status" value="1"/>
</dbReference>
<evidence type="ECO:0008006" key="14">
    <source>
        <dbReference type="Google" id="ProtNLM"/>
    </source>
</evidence>
<dbReference type="InterPro" id="IPR014772">
    <property type="entry name" value="Munc13_dom-2"/>
</dbReference>
<dbReference type="Proteomes" id="UP001230051">
    <property type="component" value="Unassembled WGS sequence"/>
</dbReference>
<evidence type="ECO:0000256" key="2">
    <source>
        <dbReference type="ARBA" id="ARBA00004496"/>
    </source>
</evidence>
<dbReference type="GO" id="GO:0006887">
    <property type="term" value="P:exocytosis"/>
    <property type="evidence" value="ECO:0007669"/>
    <property type="project" value="UniProtKB-KW"/>
</dbReference>
<proteinExistence type="inferred from homology"/>
<dbReference type="Gene3D" id="2.60.40.150">
    <property type="entry name" value="C2 domain"/>
    <property type="match status" value="2"/>
</dbReference>
<dbReference type="GO" id="GO:0070382">
    <property type="term" value="C:exocytic vesicle"/>
    <property type="evidence" value="ECO:0007669"/>
    <property type="project" value="TreeGrafter"/>
</dbReference>
<protein>
    <recommendedName>
        <fullName evidence="14">Unc-13-like protein D</fullName>
    </recommendedName>
</protein>
<evidence type="ECO:0000313" key="12">
    <source>
        <dbReference type="EMBL" id="KAK1163860.1"/>
    </source>
</evidence>
<gene>
    <name evidence="12" type="ORF">AOXY_G15780</name>
</gene>
<dbReference type="InterPro" id="IPR035892">
    <property type="entry name" value="C2_domain_sf"/>
</dbReference>
<dbReference type="PROSITE" id="PS50004">
    <property type="entry name" value="C2"/>
    <property type="match status" value="2"/>
</dbReference>
<feature type="region of interest" description="Disordered" evidence="8">
    <location>
        <begin position="1"/>
        <end position="65"/>
    </location>
</feature>
<evidence type="ECO:0000313" key="13">
    <source>
        <dbReference type="Proteomes" id="UP001230051"/>
    </source>
</evidence>
<comment type="caution">
    <text evidence="12">The sequence shown here is derived from an EMBL/GenBank/DDBJ whole genome shotgun (WGS) entry which is preliminary data.</text>
</comment>
<keyword evidence="13" id="KW-1185">Reference proteome</keyword>
<evidence type="ECO:0000256" key="4">
    <source>
        <dbReference type="ARBA" id="ARBA00005823"/>
    </source>
</evidence>
<keyword evidence="7" id="KW-0967">Endosome</keyword>
<name>A0AAD8G094_ACIOX</name>
<dbReference type="PANTHER" id="PTHR45999:SF3">
    <property type="entry name" value="PROTEIN UNC-13 HOMOLOG D"/>
    <property type="match status" value="1"/>
</dbReference>
<dbReference type="PROSITE" id="PS51259">
    <property type="entry name" value="MHD2"/>
    <property type="match status" value="1"/>
</dbReference>
<evidence type="ECO:0000259" key="9">
    <source>
        <dbReference type="PROSITE" id="PS50004"/>
    </source>
</evidence>
<evidence type="ECO:0000259" key="11">
    <source>
        <dbReference type="PROSITE" id="PS51259"/>
    </source>
</evidence>
<comment type="similarity">
    <text evidence="4">Belongs to the unc-13 family.</text>
</comment>
<feature type="domain" description="C2" evidence="9">
    <location>
        <begin position="114"/>
        <end position="269"/>
    </location>
</feature>
<accession>A0AAD8G094</accession>
<dbReference type="SUPFAM" id="SSF49562">
    <property type="entry name" value="C2 domain (Calcium/lipid-binding domain, CaLB)"/>
    <property type="match status" value="2"/>
</dbReference>
<dbReference type="GO" id="GO:0005770">
    <property type="term" value="C:late endosome"/>
    <property type="evidence" value="ECO:0007669"/>
    <property type="project" value="UniProtKB-SubCell"/>
</dbReference>
<keyword evidence="5" id="KW-0268">Exocytosis</keyword>
<evidence type="ECO:0000256" key="3">
    <source>
        <dbReference type="ARBA" id="ARBA00004603"/>
    </source>
</evidence>
<dbReference type="CDD" id="cd04009">
    <property type="entry name" value="C2B_Munc13-like"/>
    <property type="match status" value="1"/>
</dbReference>
<dbReference type="Gene3D" id="1.10.357.50">
    <property type="match status" value="1"/>
</dbReference>
<dbReference type="InterPro" id="IPR000008">
    <property type="entry name" value="C2_dom"/>
</dbReference>
<evidence type="ECO:0000256" key="7">
    <source>
        <dbReference type="ARBA" id="ARBA00022753"/>
    </source>
</evidence>
<dbReference type="Pfam" id="PF06292">
    <property type="entry name" value="MUN"/>
    <property type="match status" value="1"/>
</dbReference>
<feature type="compositionally biased region" description="Basic and acidic residues" evidence="8">
    <location>
        <begin position="52"/>
        <end position="65"/>
    </location>
</feature>
<dbReference type="SMART" id="SM00239">
    <property type="entry name" value="C2"/>
    <property type="match status" value="2"/>
</dbReference>
<evidence type="ECO:0000259" key="10">
    <source>
        <dbReference type="PROSITE" id="PS51258"/>
    </source>
</evidence>
<dbReference type="AlphaFoldDB" id="A0AAD8G094"/>
<feature type="domain" description="MHD2" evidence="11">
    <location>
        <begin position="816"/>
        <end position="923"/>
    </location>
</feature>